<comment type="cofactor">
    <cofactor evidence="1">
        <name>pyridoxal 5'-phosphate</name>
        <dbReference type="ChEBI" id="CHEBI:597326"/>
    </cofactor>
</comment>
<dbReference type="InterPro" id="IPR022644">
    <property type="entry name" value="De-COase2_N"/>
</dbReference>
<evidence type="ECO:0000256" key="2">
    <source>
        <dbReference type="ARBA" id="ARBA00008872"/>
    </source>
</evidence>
<dbReference type="EMBL" id="FZQP02001114">
    <property type="protein sequence ID" value="VVC91753.1"/>
    <property type="molecule type" value="Genomic_DNA"/>
</dbReference>
<dbReference type="SUPFAM" id="SSF51419">
    <property type="entry name" value="PLP-binding barrel"/>
    <property type="match status" value="1"/>
</dbReference>
<dbReference type="SUPFAM" id="SSF50621">
    <property type="entry name" value="Alanine racemase C-terminal domain-like"/>
    <property type="match status" value="1"/>
</dbReference>
<dbReference type="InterPro" id="IPR000183">
    <property type="entry name" value="Orn/DAP/Arg_de-COase"/>
</dbReference>
<dbReference type="InterPro" id="IPR002433">
    <property type="entry name" value="Orn_de-COase"/>
</dbReference>
<feature type="non-terminal residue" evidence="6">
    <location>
        <position position="334"/>
    </location>
</feature>
<feature type="domain" description="Orn/DAP/Arg decarboxylase 2 N-terminal" evidence="5">
    <location>
        <begin position="77"/>
        <end position="203"/>
    </location>
</feature>
<evidence type="ECO:0000313" key="6">
    <source>
        <dbReference type="EMBL" id="VVC91753.1"/>
    </source>
</evidence>
<dbReference type="InterPro" id="IPR009006">
    <property type="entry name" value="Ala_racemase/Decarboxylase_C"/>
</dbReference>
<dbReference type="GO" id="GO:0004586">
    <property type="term" value="F:ornithine decarboxylase activity"/>
    <property type="evidence" value="ECO:0007669"/>
    <property type="project" value="TreeGrafter"/>
</dbReference>
<dbReference type="Pfam" id="PF02784">
    <property type="entry name" value="Orn_Arg_deC_N"/>
    <property type="match status" value="1"/>
</dbReference>
<accession>A0A5E4Q3Z7</accession>
<comment type="similarity">
    <text evidence="2">Belongs to the Orn/Lys/Arg decarboxylase class-II family.</text>
</comment>
<organism evidence="6 7">
    <name type="scientific">Leptidea sinapis</name>
    <dbReference type="NCBI Taxonomy" id="189913"/>
    <lineage>
        <taxon>Eukaryota</taxon>
        <taxon>Metazoa</taxon>
        <taxon>Ecdysozoa</taxon>
        <taxon>Arthropoda</taxon>
        <taxon>Hexapoda</taxon>
        <taxon>Insecta</taxon>
        <taxon>Pterygota</taxon>
        <taxon>Neoptera</taxon>
        <taxon>Endopterygota</taxon>
        <taxon>Lepidoptera</taxon>
        <taxon>Glossata</taxon>
        <taxon>Ditrysia</taxon>
        <taxon>Papilionoidea</taxon>
        <taxon>Pieridae</taxon>
        <taxon>Dismorphiinae</taxon>
        <taxon>Leptidea</taxon>
    </lineage>
</organism>
<dbReference type="InterPro" id="IPR029066">
    <property type="entry name" value="PLP-binding_barrel"/>
</dbReference>
<dbReference type="Gene3D" id="3.20.20.10">
    <property type="entry name" value="Alanine racemase"/>
    <property type="match status" value="1"/>
</dbReference>
<dbReference type="GO" id="GO:0005737">
    <property type="term" value="C:cytoplasm"/>
    <property type="evidence" value="ECO:0007669"/>
    <property type="project" value="TreeGrafter"/>
</dbReference>
<protein>
    <recommendedName>
        <fullName evidence="5">Orn/DAP/Arg decarboxylase 2 N-terminal domain-containing protein</fullName>
    </recommendedName>
</protein>
<dbReference type="PANTHER" id="PTHR11482">
    <property type="entry name" value="ARGININE/DIAMINOPIMELATE/ORNITHINE DECARBOXYLASE"/>
    <property type="match status" value="1"/>
</dbReference>
<gene>
    <name evidence="6" type="ORF">LSINAPIS_LOCUS4341</name>
</gene>
<reference evidence="6 7" key="1">
    <citation type="submission" date="2017-07" db="EMBL/GenBank/DDBJ databases">
        <authorList>
            <person name="Talla V."/>
            <person name="Backstrom N."/>
        </authorList>
    </citation>
    <scope>NUCLEOTIDE SEQUENCE [LARGE SCALE GENOMIC DNA]</scope>
</reference>
<dbReference type="PANTHER" id="PTHR11482:SF6">
    <property type="entry name" value="ORNITHINE DECARBOXYLASE 1-RELATED"/>
    <property type="match status" value="1"/>
</dbReference>
<keyword evidence="4" id="KW-0456">Lyase</keyword>
<keyword evidence="3" id="KW-0663">Pyridoxal phosphate</keyword>
<evidence type="ECO:0000256" key="3">
    <source>
        <dbReference type="ARBA" id="ARBA00022898"/>
    </source>
</evidence>
<evidence type="ECO:0000256" key="4">
    <source>
        <dbReference type="ARBA" id="ARBA00023239"/>
    </source>
</evidence>
<proteinExistence type="inferred from homology"/>
<dbReference type="Proteomes" id="UP000324832">
    <property type="component" value="Unassembled WGS sequence"/>
</dbReference>
<dbReference type="PRINTS" id="PR01179">
    <property type="entry name" value="ODADCRBXLASE"/>
</dbReference>
<name>A0A5E4Q3Z7_9NEOP</name>
<dbReference type="Gene3D" id="2.40.37.10">
    <property type="entry name" value="Lyase, Ornithine Decarboxylase, Chain A, domain 1"/>
    <property type="match status" value="1"/>
</dbReference>
<sequence length="334" mass="37497">MSAMESNKVLVLNNGSAEDVARSMIESGKQKEPFFVFDIDEANRRIQYFKQCMPRVQIFYGMSIIFAVPTKPAHWMTLLIRIKVEGDSVYKLGDKFGCDFETEAFGLLDEAAALDVKVVGVAFHVGSACSSADSHLIGLQRAKALFDYEEKAGRKMSIVDIGGGFLSDSIHRIDQVSSLVNSALDDLFPDQNIQVIAEPGRYICDSSMSLYCSLSNVRRVTKGDQRVNMVYMNDGLYGSLRYVEAWHTVKRFETITDKSIEASKAESTILWGPSCDSFDRVKENIKMTLPQCSPLDWLVFPIHGAYTLRFASNFSCLPKPLIRSVISRNLWYVL</sequence>
<dbReference type="GO" id="GO:0033387">
    <property type="term" value="P:putrescine biosynthetic process from arginine, via ornithine"/>
    <property type="evidence" value="ECO:0007669"/>
    <property type="project" value="TreeGrafter"/>
</dbReference>
<evidence type="ECO:0000313" key="7">
    <source>
        <dbReference type="Proteomes" id="UP000324832"/>
    </source>
</evidence>
<evidence type="ECO:0000259" key="5">
    <source>
        <dbReference type="Pfam" id="PF02784"/>
    </source>
</evidence>
<evidence type="ECO:0000256" key="1">
    <source>
        <dbReference type="ARBA" id="ARBA00001933"/>
    </source>
</evidence>
<dbReference type="AlphaFoldDB" id="A0A5E4Q3Z7"/>
<keyword evidence="7" id="KW-1185">Reference proteome</keyword>